<comment type="caution">
    <text evidence="1">The sequence shown here is derived from an EMBL/GenBank/DDBJ whole genome shotgun (WGS) entry which is preliminary data.</text>
</comment>
<keyword evidence="2" id="KW-1185">Reference proteome</keyword>
<name>A0A9W6LRH2_9HYPH</name>
<sequence length="85" mass="9155">MDTEIEPISMVAASAAVRNLRVCCIAASPDPCLTEPLGHTSNANPVSMFHRALDARAIASPSPRRVAKEQRASRLRCHVSDRLCG</sequence>
<evidence type="ECO:0000313" key="1">
    <source>
        <dbReference type="EMBL" id="GLI92615.1"/>
    </source>
</evidence>
<dbReference type="Proteomes" id="UP001144323">
    <property type="component" value="Unassembled WGS sequence"/>
</dbReference>
<evidence type="ECO:0000313" key="2">
    <source>
        <dbReference type="Proteomes" id="UP001144323"/>
    </source>
</evidence>
<reference evidence="1" key="1">
    <citation type="journal article" date="2023" name="Int. J. Syst. Evol. Microbiol.">
        <title>Methylocystis iwaonis sp. nov., a type II methane-oxidizing bacterium from surface soil of a rice paddy field in Japan, and emended description of the genus Methylocystis (ex Whittenbury et al. 1970) Bowman et al. 1993.</title>
        <authorList>
            <person name="Kaise H."/>
            <person name="Sawadogo J.B."/>
            <person name="Alam M.S."/>
            <person name="Ueno C."/>
            <person name="Dianou D."/>
            <person name="Shinjo R."/>
            <person name="Asakawa S."/>
        </authorList>
    </citation>
    <scope>NUCLEOTIDE SEQUENCE</scope>
    <source>
        <strain evidence="1">LMG27198</strain>
    </source>
</reference>
<accession>A0A9W6LRH2</accession>
<gene>
    <name evidence="1" type="ORF">LMG27198_16070</name>
</gene>
<dbReference type="AlphaFoldDB" id="A0A9W6LRH2"/>
<protein>
    <submittedName>
        <fullName evidence="1">Uncharacterized protein</fullName>
    </submittedName>
</protein>
<dbReference type="EMBL" id="BSEC01000001">
    <property type="protein sequence ID" value="GLI92615.1"/>
    <property type="molecule type" value="Genomic_DNA"/>
</dbReference>
<proteinExistence type="predicted"/>
<organism evidence="1 2">
    <name type="scientific">Methylocystis echinoides</name>
    <dbReference type="NCBI Taxonomy" id="29468"/>
    <lineage>
        <taxon>Bacteria</taxon>
        <taxon>Pseudomonadati</taxon>
        <taxon>Pseudomonadota</taxon>
        <taxon>Alphaproteobacteria</taxon>
        <taxon>Hyphomicrobiales</taxon>
        <taxon>Methylocystaceae</taxon>
        <taxon>Methylocystis</taxon>
    </lineage>
</organism>